<keyword evidence="1" id="KW-0677">Repeat</keyword>
<comment type="caution">
    <text evidence="7">The sequence shown here is derived from an EMBL/GenBank/DDBJ whole genome shotgun (WGS) entry which is preliminary data.</text>
</comment>
<dbReference type="PANTHER" id="PTHR42855:SF2">
    <property type="entry name" value="DRUG RESISTANCE ABC TRANSPORTER,ATP-BINDING PROTEIN"/>
    <property type="match status" value="1"/>
</dbReference>
<sequence>MISTANISLAYGKRIIFKEVNIKFTPGNCYGLIGANGSGKSTFLKILAGEKEADKGEVIVGPRERIAVLRQDQFAFDEETVFDTVVMGHQRLFELMAERNALYAQPELSDADGIRAGELEGEFAEMNGYEVESEVAVLLKGLGIPEEFHAKKMKELEGGDKVRVLLAQALFGNPDILLLDEPTNHLDLKSITWLEDFLFRFQNTVIIVSHDRHFLNQVCTHIADIDFGEIRTYVGNYDFWYQASQLFLKQKQDENRKTAAKAKELSEFIQRFSSNASKAKQATSRKKLLEKLTVEELPASSRKYPFILFKPDRPCGDIILEAKGLGKEMEGATVLDDFSLTVHKGDKIAFIGANSLAKTTLFQILTGELTPDRGEFRWGVTMTTSYFPKDNSAFFNNDMTLVEWLGQYTPDSEGESFARGFLGKMLFSGDEALKKTSVLSGGERVRCMLARMMLSGANALILDEPTNHLDLESITALNDGLIAFPEVILFSSHDHQLVATTANRIIEITPGGIIDKRINFDDYLEDPEITALRESLWQGQVDLRL</sequence>
<dbReference type="GO" id="GO:0016887">
    <property type="term" value="F:ATP hydrolysis activity"/>
    <property type="evidence" value="ECO:0007669"/>
    <property type="project" value="InterPro"/>
</dbReference>
<name>A0A7C2TJ64_9BACT</name>
<dbReference type="CDD" id="cd03221">
    <property type="entry name" value="ABCF_EF-3"/>
    <property type="match status" value="2"/>
</dbReference>
<comment type="similarity">
    <text evidence="4">Belongs to the ABC transporter superfamily. ABCF family. YbiT subfamily.</text>
</comment>
<keyword evidence="3 7" id="KW-0067">ATP-binding</keyword>
<dbReference type="AlphaFoldDB" id="A0A7C2TJ64"/>
<dbReference type="GO" id="GO:0005524">
    <property type="term" value="F:ATP binding"/>
    <property type="evidence" value="ECO:0007669"/>
    <property type="project" value="UniProtKB-KW"/>
</dbReference>
<gene>
    <name evidence="7" type="ORF">ENN98_03020</name>
</gene>
<evidence type="ECO:0000256" key="1">
    <source>
        <dbReference type="ARBA" id="ARBA00022737"/>
    </source>
</evidence>
<protein>
    <recommendedName>
        <fullName evidence="5">Probable ATP-binding protein YbiT</fullName>
    </recommendedName>
</protein>
<dbReference type="FunFam" id="3.40.50.300:FF:000011">
    <property type="entry name" value="Putative ABC transporter ATP-binding component"/>
    <property type="match status" value="1"/>
</dbReference>
<dbReference type="EMBL" id="DSDS01000067">
    <property type="protein sequence ID" value="HET97665.1"/>
    <property type="molecule type" value="Genomic_DNA"/>
</dbReference>
<evidence type="ECO:0000313" key="7">
    <source>
        <dbReference type="EMBL" id="HET97665.1"/>
    </source>
</evidence>
<evidence type="ECO:0000256" key="4">
    <source>
        <dbReference type="ARBA" id="ARBA00061551"/>
    </source>
</evidence>
<feature type="domain" description="ABC transporter" evidence="6">
    <location>
        <begin position="2"/>
        <end position="252"/>
    </location>
</feature>
<dbReference type="InterPro" id="IPR051309">
    <property type="entry name" value="ABCF_ATPase"/>
</dbReference>
<dbReference type="Proteomes" id="UP000885986">
    <property type="component" value="Unassembled WGS sequence"/>
</dbReference>
<dbReference type="PROSITE" id="PS50893">
    <property type="entry name" value="ABC_TRANSPORTER_2"/>
    <property type="match status" value="2"/>
</dbReference>
<dbReference type="InterPro" id="IPR032781">
    <property type="entry name" value="ABC_tran_Xtn"/>
</dbReference>
<evidence type="ECO:0000256" key="3">
    <source>
        <dbReference type="ARBA" id="ARBA00022840"/>
    </source>
</evidence>
<dbReference type="PANTHER" id="PTHR42855">
    <property type="entry name" value="ABC TRANSPORTER ATP-BINDING SUBUNIT"/>
    <property type="match status" value="1"/>
</dbReference>
<evidence type="ECO:0000259" key="6">
    <source>
        <dbReference type="PROSITE" id="PS50893"/>
    </source>
</evidence>
<organism evidence="7">
    <name type="scientific">Desulfurivibrio alkaliphilus</name>
    <dbReference type="NCBI Taxonomy" id="427923"/>
    <lineage>
        <taxon>Bacteria</taxon>
        <taxon>Pseudomonadati</taxon>
        <taxon>Thermodesulfobacteriota</taxon>
        <taxon>Desulfobulbia</taxon>
        <taxon>Desulfobulbales</taxon>
        <taxon>Desulfobulbaceae</taxon>
        <taxon>Desulfurivibrio</taxon>
    </lineage>
</organism>
<dbReference type="InterPro" id="IPR003593">
    <property type="entry name" value="AAA+_ATPase"/>
</dbReference>
<dbReference type="SMART" id="SM00382">
    <property type="entry name" value="AAA"/>
    <property type="match status" value="2"/>
</dbReference>
<accession>A0A7C2TJ64</accession>
<keyword evidence="2" id="KW-0547">Nucleotide-binding</keyword>
<dbReference type="Pfam" id="PF12848">
    <property type="entry name" value="ABC_tran_Xtn"/>
    <property type="match status" value="1"/>
</dbReference>
<dbReference type="Pfam" id="PF00005">
    <property type="entry name" value="ABC_tran"/>
    <property type="match status" value="2"/>
</dbReference>
<dbReference type="SUPFAM" id="SSF52540">
    <property type="entry name" value="P-loop containing nucleoside triphosphate hydrolases"/>
    <property type="match status" value="2"/>
</dbReference>
<feature type="domain" description="ABC transporter" evidence="6">
    <location>
        <begin position="320"/>
        <end position="535"/>
    </location>
</feature>
<dbReference type="InterPro" id="IPR003439">
    <property type="entry name" value="ABC_transporter-like_ATP-bd"/>
</dbReference>
<reference evidence="7" key="1">
    <citation type="journal article" date="2020" name="mSystems">
        <title>Genome- and Community-Level Interaction Insights into Carbon Utilization and Element Cycling Functions of Hydrothermarchaeota in Hydrothermal Sediment.</title>
        <authorList>
            <person name="Zhou Z."/>
            <person name="Liu Y."/>
            <person name="Xu W."/>
            <person name="Pan J."/>
            <person name="Luo Z.H."/>
            <person name="Li M."/>
        </authorList>
    </citation>
    <scope>NUCLEOTIDE SEQUENCE [LARGE SCALE GENOMIC DNA]</scope>
    <source>
        <strain evidence="7">SpSt-1224</strain>
    </source>
</reference>
<dbReference type="FunFam" id="3.40.50.300:FF:000070">
    <property type="entry name" value="Putative ABC transporter ATP-binding component"/>
    <property type="match status" value="1"/>
</dbReference>
<evidence type="ECO:0000256" key="5">
    <source>
        <dbReference type="ARBA" id="ARBA00074044"/>
    </source>
</evidence>
<dbReference type="InterPro" id="IPR027417">
    <property type="entry name" value="P-loop_NTPase"/>
</dbReference>
<dbReference type="Gene3D" id="3.40.50.300">
    <property type="entry name" value="P-loop containing nucleotide triphosphate hydrolases"/>
    <property type="match status" value="2"/>
</dbReference>
<evidence type="ECO:0000256" key="2">
    <source>
        <dbReference type="ARBA" id="ARBA00022741"/>
    </source>
</evidence>
<proteinExistence type="inferred from homology"/>